<accession>A0ABT2Y8I2</accession>
<protein>
    <submittedName>
        <fullName evidence="2">DUF5694 domain-containing protein</fullName>
    </submittedName>
</protein>
<feature type="signal peptide" evidence="1">
    <location>
        <begin position="1"/>
        <end position="21"/>
    </location>
</feature>
<keyword evidence="3" id="KW-1185">Reference proteome</keyword>
<sequence>MGNRTKRICGLLATLALAAQAQVQTRPQIDLTALDRGMAGPRTQLLVLGTVHLSELPAGFNPAALNGVRERLAAFKPDIITIEALPGEECELALRFPAKYGADYCAPTDAAKAATGLDIPAAMAEVNKTLKAWPAEPAPAQRRRLAALFLAANDRASAYVQWLQLPETERRADEHLNAAVVELLAKVATRNNEDFQLAARLAARLGLQRVYAVDNHTGDNIDVPDVKAYVQQLEAAWAAGRSELNEKEKQEQVLKQASDLLPLYRFVNDPEYLRILTDVNVREPMRAKSPEGYPQMFVAGWEVRNLRMVANIRETFRERRGARVLSIVGASHKPWFDAWLGQLQGVEIVDVAGLLK</sequence>
<dbReference type="EMBL" id="JAJIRN010000001">
    <property type="protein sequence ID" value="MCV2366598.1"/>
    <property type="molecule type" value="Genomic_DNA"/>
</dbReference>
<keyword evidence="1" id="KW-0732">Signal</keyword>
<evidence type="ECO:0000313" key="3">
    <source>
        <dbReference type="Proteomes" id="UP001209701"/>
    </source>
</evidence>
<dbReference type="InterPro" id="IPR043749">
    <property type="entry name" value="DUF5694"/>
</dbReference>
<gene>
    <name evidence="2" type="ORF">LNV07_00585</name>
</gene>
<comment type="caution">
    <text evidence="2">The sequence shown here is derived from an EMBL/GenBank/DDBJ whole genome shotgun (WGS) entry which is preliminary data.</text>
</comment>
<evidence type="ECO:0000313" key="2">
    <source>
        <dbReference type="EMBL" id="MCV2366598.1"/>
    </source>
</evidence>
<feature type="chain" id="PRO_5046232086" evidence="1">
    <location>
        <begin position="22"/>
        <end position="356"/>
    </location>
</feature>
<organism evidence="2 3">
    <name type="scientific">Roseateles oligotrophus</name>
    <dbReference type="NCBI Taxonomy" id="1769250"/>
    <lineage>
        <taxon>Bacteria</taxon>
        <taxon>Pseudomonadati</taxon>
        <taxon>Pseudomonadota</taxon>
        <taxon>Betaproteobacteria</taxon>
        <taxon>Burkholderiales</taxon>
        <taxon>Sphaerotilaceae</taxon>
        <taxon>Roseateles</taxon>
    </lineage>
</organism>
<proteinExistence type="predicted"/>
<dbReference type="Proteomes" id="UP001209701">
    <property type="component" value="Unassembled WGS sequence"/>
</dbReference>
<name>A0ABT2Y8I2_9BURK</name>
<dbReference type="RefSeq" id="WP_263569239.1">
    <property type="nucleotide sequence ID" value="NZ_JAJIRN010000001.1"/>
</dbReference>
<dbReference type="Pfam" id="PF18950">
    <property type="entry name" value="DUF5694"/>
    <property type="match status" value="1"/>
</dbReference>
<reference evidence="2 3" key="1">
    <citation type="submission" date="2021-11" db="EMBL/GenBank/DDBJ databases">
        <authorList>
            <person name="Liang Q."/>
            <person name="Mou H."/>
            <person name="Liu Z."/>
        </authorList>
    </citation>
    <scope>NUCLEOTIDE SEQUENCE [LARGE SCALE GENOMIC DNA]</scope>
    <source>
        <strain evidence="2 3">CHU3</strain>
    </source>
</reference>
<evidence type="ECO:0000256" key="1">
    <source>
        <dbReference type="SAM" id="SignalP"/>
    </source>
</evidence>